<dbReference type="EMBL" id="UINC01017555">
    <property type="protein sequence ID" value="SVA72922.1"/>
    <property type="molecule type" value="Genomic_DNA"/>
</dbReference>
<dbReference type="Gene3D" id="3.60.15.10">
    <property type="entry name" value="Ribonuclease Z/Hydroxyacylglutathione hydrolase-like"/>
    <property type="match status" value="1"/>
</dbReference>
<dbReference type="Pfam" id="PF12706">
    <property type="entry name" value="Lactamase_B_2"/>
    <property type="match status" value="1"/>
</dbReference>
<feature type="domain" description="Metallo-beta-lactamase" evidence="1">
    <location>
        <begin position="18"/>
        <end position="201"/>
    </location>
</feature>
<reference evidence="2" key="1">
    <citation type="submission" date="2018-05" db="EMBL/GenBank/DDBJ databases">
        <authorList>
            <person name="Lanie J.A."/>
            <person name="Ng W.-L."/>
            <person name="Kazmierczak K.M."/>
            <person name="Andrzejewski T.M."/>
            <person name="Davidsen T.M."/>
            <person name="Wayne K.J."/>
            <person name="Tettelin H."/>
            <person name="Glass J.I."/>
            <person name="Rusch D."/>
            <person name="Podicherti R."/>
            <person name="Tsui H.-C.T."/>
            <person name="Winkler M.E."/>
        </authorList>
    </citation>
    <scope>NUCLEOTIDE SEQUENCE</scope>
</reference>
<proteinExistence type="predicted"/>
<dbReference type="InterPro" id="IPR001279">
    <property type="entry name" value="Metallo-B-lactamas"/>
</dbReference>
<evidence type="ECO:0000313" key="2">
    <source>
        <dbReference type="EMBL" id="SVA72922.1"/>
    </source>
</evidence>
<dbReference type="AlphaFoldDB" id="A0A381Y8G5"/>
<sequence length="247" mass="28645">MVSSIAIIDPRSGLAWMFDATPDFAKQYNIITKEHGARLAGIFLTHAHIGHYTGLMHLGREVMGAKNIAVYAMPRMKMFLEKNGPWKQLVSLKNIHITPIKDKKEILLARDLIVEPFLVPHRDEFSETVGYNIMGPNESLIYIPDIDKWDRWEHDIRFWVESNSYALLDGTFYYDGEVPNRNMSEIPHPFIIESMNYFEDLLDRNQKKIFFIHLNHTNPAIQKNSAASKNIIKNGFNTARKGMKFFF</sequence>
<gene>
    <name evidence="2" type="ORF">METZ01_LOCUS125776</name>
</gene>
<evidence type="ECO:0000259" key="1">
    <source>
        <dbReference type="Pfam" id="PF12706"/>
    </source>
</evidence>
<dbReference type="InterPro" id="IPR036866">
    <property type="entry name" value="RibonucZ/Hydroxyglut_hydro"/>
</dbReference>
<dbReference type="SUPFAM" id="SSF56281">
    <property type="entry name" value="Metallo-hydrolase/oxidoreductase"/>
    <property type="match status" value="1"/>
</dbReference>
<protein>
    <recommendedName>
        <fullName evidence="1">Metallo-beta-lactamase domain-containing protein</fullName>
    </recommendedName>
</protein>
<name>A0A381Y8G5_9ZZZZ</name>
<organism evidence="2">
    <name type="scientific">marine metagenome</name>
    <dbReference type="NCBI Taxonomy" id="408172"/>
    <lineage>
        <taxon>unclassified sequences</taxon>
        <taxon>metagenomes</taxon>
        <taxon>ecological metagenomes</taxon>
    </lineage>
</organism>
<accession>A0A381Y8G5</accession>